<sequence length="216" mass="23640">MRDDRRRQGHLFSFHGKPAARRAFARPRQLLLGLGALALVVSAAALTEGSFIASPAHAQDAGAAAADGRQTGKESGQPIPRFVSLKADKVNVRGGPTKDHDVAWVFTRAGLPVEITAEFENWRRIRDSEGAEGWIYHAMLSSRRTALVGSWLKKDGPVSLHARRSGDSDVKARLESGVLGNIKDCDGQWCRFFGDGFDGFIQQEKLWGVYPGEKVD</sequence>
<protein>
    <submittedName>
        <fullName evidence="1">SH3 domain-containing protein</fullName>
    </submittedName>
</protein>
<accession>A0ABT0DB50</accession>
<evidence type="ECO:0000313" key="2">
    <source>
        <dbReference type="Proteomes" id="UP001203284"/>
    </source>
</evidence>
<dbReference type="Pfam" id="PF06347">
    <property type="entry name" value="SH3_4"/>
    <property type="match status" value="2"/>
</dbReference>
<keyword evidence="2" id="KW-1185">Reference proteome</keyword>
<evidence type="ECO:0000313" key="1">
    <source>
        <dbReference type="EMBL" id="MCK0197124.1"/>
    </source>
</evidence>
<organism evidence="1 2">
    <name type="scientific">Ancylobacter crimeensis</name>
    <dbReference type="NCBI Taxonomy" id="2579147"/>
    <lineage>
        <taxon>Bacteria</taxon>
        <taxon>Pseudomonadati</taxon>
        <taxon>Pseudomonadota</taxon>
        <taxon>Alphaproteobacteria</taxon>
        <taxon>Hyphomicrobiales</taxon>
        <taxon>Xanthobacteraceae</taxon>
        <taxon>Ancylobacter</taxon>
    </lineage>
</organism>
<name>A0ABT0DB50_9HYPH</name>
<dbReference type="InterPro" id="IPR010466">
    <property type="entry name" value="DUF1058"/>
</dbReference>
<dbReference type="Proteomes" id="UP001203284">
    <property type="component" value="Unassembled WGS sequence"/>
</dbReference>
<dbReference type="EMBL" id="JALKCH010000005">
    <property type="protein sequence ID" value="MCK0197124.1"/>
    <property type="molecule type" value="Genomic_DNA"/>
</dbReference>
<dbReference type="Gene3D" id="2.30.30.40">
    <property type="entry name" value="SH3 Domains"/>
    <property type="match status" value="1"/>
</dbReference>
<proteinExistence type="predicted"/>
<dbReference type="RefSeq" id="WP_247028721.1">
    <property type="nucleotide sequence ID" value="NZ_JALKCH010000005.1"/>
</dbReference>
<reference evidence="1 2" key="1">
    <citation type="submission" date="2022-04" db="EMBL/GenBank/DDBJ databases">
        <authorList>
            <person name="Grouzdev D.S."/>
            <person name="Pantiukh K.S."/>
            <person name="Krutkina M.S."/>
        </authorList>
    </citation>
    <scope>NUCLEOTIDE SEQUENCE [LARGE SCALE GENOMIC DNA]</scope>
    <source>
        <strain evidence="1 2">6x-1</strain>
    </source>
</reference>
<gene>
    <name evidence="1" type="ORF">MWN34_09390</name>
</gene>
<comment type="caution">
    <text evidence="1">The sequence shown here is derived from an EMBL/GenBank/DDBJ whole genome shotgun (WGS) entry which is preliminary data.</text>
</comment>